<feature type="transmembrane region" description="Helical" evidence="7">
    <location>
        <begin position="173"/>
        <end position="192"/>
    </location>
</feature>
<dbReference type="Pfam" id="PF07690">
    <property type="entry name" value="MFS_1"/>
    <property type="match status" value="1"/>
</dbReference>
<evidence type="ECO:0000256" key="2">
    <source>
        <dbReference type="ARBA" id="ARBA00022448"/>
    </source>
</evidence>
<dbReference type="GO" id="GO:0005886">
    <property type="term" value="C:plasma membrane"/>
    <property type="evidence" value="ECO:0007669"/>
    <property type="project" value="UniProtKB-SubCell"/>
</dbReference>
<organism evidence="8 9">
    <name type="scientific">Kosakonia sacchari</name>
    <dbReference type="NCBI Taxonomy" id="1158459"/>
    <lineage>
        <taxon>Bacteria</taxon>
        <taxon>Pseudomonadati</taxon>
        <taxon>Pseudomonadota</taxon>
        <taxon>Gammaproteobacteria</taxon>
        <taxon>Enterobacterales</taxon>
        <taxon>Enterobacteriaceae</taxon>
        <taxon>Kosakonia</taxon>
    </lineage>
</organism>
<dbReference type="GeneID" id="23845571"/>
<dbReference type="InterPro" id="IPR036259">
    <property type="entry name" value="MFS_trans_sf"/>
</dbReference>
<evidence type="ECO:0000256" key="1">
    <source>
        <dbReference type="ARBA" id="ARBA00004651"/>
    </source>
</evidence>
<evidence type="ECO:0000313" key="8">
    <source>
        <dbReference type="EMBL" id="SCX47375.1"/>
    </source>
</evidence>
<accession>A0A1G4Y1N2</accession>
<evidence type="ECO:0000256" key="5">
    <source>
        <dbReference type="ARBA" id="ARBA00022989"/>
    </source>
</evidence>
<dbReference type="Gene3D" id="1.20.1250.20">
    <property type="entry name" value="MFS general substrate transporter like domains"/>
    <property type="match status" value="1"/>
</dbReference>
<evidence type="ECO:0000256" key="4">
    <source>
        <dbReference type="ARBA" id="ARBA00022692"/>
    </source>
</evidence>
<dbReference type="GO" id="GO:0022857">
    <property type="term" value="F:transmembrane transporter activity"/>
    <property type="evidence" value="ECO:0007669"/>
    <property type="project" value="InterPro"/>
</dbReference>
<keyword evidence="6 7" id="KW-0472">Membrane</keyword>
<feature type="transmembrane region" description="Helical" evidence="7">
    <location>
        <begin position="225"/>
        <end position="246"/>
    </location>
</feature>
<name>A0A1G4Y1N2_9ENTR</name>
<keyword evidence="5 7" id="KW-1133">Transmembrane helix</keyword>
<dbReference type="PANTHER" id="PTHR43266">
    <property type="entry name" value="MACROLIDE-EFFLUX PROTEIN"/>
    <property type="match status" value="1"/>
</dbReference>
<feature type="transmembrane region" description="Helical" evidence="7">
    <location>
        <begin position="83"/>
        <end position="103"/>
    </location>
</feature>
<protein>
    <submittedName>
        <fullName evidence="8">Major Facilitator Superfamily protein</fullName>
    </submittedName>
</protein>
<dbReference type="EMBL" id="FMUI01000004">
    <property type="protein sequence ID" value="SCX47375.1"/>
    <property type="molecule type" value="Genomic_DNA"/>
</dbReference>
<dbReference type="PANTHER" id="PTHR43266:SF2">
    <property type="entry name" value="MAJOR FACILITATOR SUPERFAMILY (MFS) PROFILE DOMAIN-CONTAINING PROTEIN"/>
    <property type="match status" value="1"/>
</dbReference>
<keyword evidence="2" id="KW-0813">Transport</keyword>
<dbReference type="AlphaFoldDB" id="A0A1G4Y1N2"/>
<comment type="subcellular location">
    <subcellularLocation>
        <location evidence="1">Cell membrane</location>
        <topology evidence="1">Multi-pass membrane protein</topology>
    </subcellularLocation>
</comment>
<proteinExistence type="predicted"/>
<evidence type="ECO:0000256" key="7">
    <source>
        <dbReference type="SAM" id="Phobius"/>
    </source>
</evidence>
<comment type="caution">
    <text evidence="8">The sequence shown here is derived from an EMBL/GenBank/DDBJ whole genome shotgun (WGS) entry which is preliminary data.</text>
</comment>
<feature type="transmembrane region" description="Helical" evidence="7">
    <location>
        <begin position="379"/>
        <end position="397"/>
    </location>
</feature>
<evidence type="ECO:0000256" key="6">
    <source>
        <dbReference type="ARBA" id="ARBA00023136"/>
    </source>
</evidence>
<evidence type="ECO:0000256" key="3">
    <source>
        <dbReference type="ARBA" id="ARBA00022475"/>
    </source>
</evidence>
<gene>
    <name evidence="8" type="ORF">SAMN02927897_01813</name>
</gene>
<feature type="transmembrane region" description="Helical" evidence="7">
    <location>
        <begin position="149"/>
        <end position="167"/>
    </location>
</feature>
<evidence type="ECO:0000313" key="9">
    <source>
        <dbReference type="Proteomes" id="UP000183569"/>
    </source>
</evidence>
<dbReference type="InterPro" id="IPR011701">
    <property type="entry name" value="MFS"/>
</dbReference>
<keyword evidence="3" id="KW-1003">Cell membrane</keyword>
<reference evidence="8 9" key="1">
    <citation type="submission" date="2016-10" db="EMBL/GenBank/DDBJ databases">
        <authorList>
            <person name="Varghese N."/>
            <person name="Submissions S."/>
        </authorList>
    </citation>
    <scope>NUCLEOTIDE SEQUENCE [LARGE SCALE GENOMIC DNA]</scope>
    <source>
        <strain evidence="8 9">CGMCC 1.12102</strain>
    </source>
</reference>
<feature type="transmembrane region" description="Helical" evidence="7">
    <location>
        <begin position="353"/>
        <end position="373"/>
    </location>
</feature>
<feature type="transmembrane region" description="Helical" evidence="7">
    <location>
        <begin position="290"/>
        <end position="309"/>
    </location>
</feature>
<dbReference type="SUPFAM" id="SSF103473">
    <property type="entry name" value="MFS general substrate transporter"/>
    <property type="match status" value="1"/>
</dbReference>
<dbReference type="RefSeq" id="WP_017457636.1">
    <property type="nucleotide sequence ID" value="NZ_FMUI01000004.1"/>
</dbReference>
<keyword evidence="4 7" id="KW-0812">Transmembrane</keyword>
<dbReference type="Proteomes" id="UP000183569">
    <property type="component" value="Unassembled WGS sequence"/>
</dbReference>
<feature type="transmembrane region" description="Helical" evidence="7">
    <location>
        <begin position="51"/>
        <end position="71"/>
    </location>
</feature>
<feature type="transmembrane region" description="Helical" evidence="7">
    <location>
        <begin position="315"/>
        <end position="341"/>
    </location>
</feature>
<sequence length="402" mass="43459">MNTLLMVLVRALRQHRWLCLFGSAYLFSSIGNGLTQTLILGQLLRWHASPATLTLSYMLATLPGFFGSLLGEYGCRRVSPLRLLLLCELIGLAGLLFPLYGLLAHSIPALLAVQSIEAFAAGLSWPAMSLVFKRGLSANELPAATSMETVIFASQVLLGAGAGVVLFDRVSPVTLLSIDAISFVFSTLLLCATARYLPPVSHEDHHEKTVTLRWHHLPVIQKRSLLLLPALAAVGAPAMALLPALIQQMRPTEASDLALPLIFARSLGQLCGPLLLKADNLKRYASHNRYLVGCLLSFLAAYCVLPGLTSYPETALLIIFAAHLASNMVFAVGTFGLLHNFHADAVSTATAKVWRWQSCCAAVATLIAALLAAKWGAAQALYMVSFSTLALVMMVLIRYRHE</sequence>